<dbReference type="PANTHER" id="PTHR43662:SF3">
    <property type="entry name" value="DOMAIN PROTEIN, PUTATIVE (AFU_ORTHOLOGUE AFUA_6G11970)-RELATED"/>
    <property type="match status" value="1"/>
</dbReference>
<keyword evidence="3" id="KW-1185">Reference proteome</keyword>
<dbReference type="PROSITE" id="PS51257">
    <property type="entry name" value="PROKAR_LIPOPROTEIN"/>
    <property type="match status" value="1"/>
</dbReference>
<evidence type="ECO:0000313" key="3">
    <source>
        <dbReference type="Proteomes" id="UP000661193"/>
    </source>
</evidence>
<evidence type="ECO:0000313" key="2">
    <source>
        <dbReference type="EMBL" id="MBL6277228.1"/>
    </source>
</evidence>
<dbReference type="EMBL" id="JAETXL010000004">
    <property type="protein sequence ID" value="MBL6277228.1"/>
    <property type="molecule type" value="Genomic_DNA"/>
</dbReference>
<comment type="caution">
    <text evidence="2">The sequence shown here is derived from an EMBL/GenBank/DDBJ whole genome shotgun (WGS) entry which is preliminary data.</text>
</comment>
<dbReference type="InterPro" id="IPR018535">
    <property type="entry name" value="DUF1996"/>
</dbReference>
<dbReference type="RefSeq" id="WP_203221899.1">
    <property type="nucleotide sequence ID" value="NZ_JAETXL010000004.1"/>
</dbReference>
<dbReference type="Proteomes" id="UP000661193">
    <property type="component" value="Unassembled WGS sequence"/>
</dbReference>
<evidence type="ECO:0000259" key="1">
    <source>
        <dbReference type="Pfam" id="PF09362"/>
    </source>
</evidence>
<protein>
    <submittedName>
        <fullName evidence="2">DUF1996 domain-containing protein</fullName>
    </submittedName>
</protein>
<accession>A0ABS1ULM9</accession>
<sequence length="348" mass="36648">MSKAGMARRRAYALAMTLEMALIGAGLGLVAGCGVNLGGAPAGTEIAAQLGGDFVDIGAVPPNLTQPVPALGAATGSYTWDCGRNENGHRNTVNVVAAPGHPGPAHHVHDYVGNLSTDVDSTVESLADGETTCRNGDLSTYFWPVLRLIDEEPADGHDNTTGGHGGRIQVPSAFTLTYRGNPQGNVVPMPRLLRGTVGDAAAITNGGARARATWTCGSTSDRRTTSYPVCPPGDQVVRIHDFPSCWDGRHLDTPDHRAHLVFPAVNGGCPKGTFPVPQLRLVAAYDLPTGQRFRIDAFDGQRNSPRTDHAFFVNLMPDELMARVVACLNSGRTCVDEPSSAPGPALRN</sequence>
<gene>
    <name evidence="2" type="ORF">JMF97_13790</name>
</gene>
<proteinExistence type="predicted"/>
<dbReference type="PANTHER" id="PTHR43662">
    <property type="match status" value="1"/>
</dbReference>
<name>A0ABS1ULM9_9ACTN</name>
<feature type="domain" description="DUF1996" evidence="1">
    <location>
        <begin position="99"/>
        <end position="289"/>
    </location>
</feature>
<reference evidence="2 3" key="1">
    <citation type="submission" date="2021-01" db="EMBL/GenBank/DDBJ databases">
        <title>Genome sequencing of Micromonospora fiedleri MG-37.</title>
        <authorList>
            <person name="Moreland P.E.J."/>
            <person name="Stach J.E.M."/>
        </authorList>
    </citation>
    <scope>NUCLEOTIDE SEQUENCE [LARGE SCALE GENOMIC DNA]</scope>
    <source>
        <strain evidence="2 3">MG-37</strain>
    </source>
</reference>
<dbReference type="Pfam" id="PF09362">
    <property type="entry name" value="DUF1996"/>
    <property type="match status" value="1"/>
</dbReference>
<organism evidence="2 3">
    <name type="scientific">Micromonospora fiedleri</name>
    <dbReference type="NCBI Taxonomy" id="1157498"/>
    <lineage>
        <taxon>Bacteria</taxon>
        <taxon>Bacillati</taxon>
        <taxon>Actinomycetota</taxon>
        <taxon>Actinomycetes</taxon>
        <taxon>Micromonosporales</taxon>
        <taxon>Micromonosporaceae</taxon>
        <taxon>Micromonospora</taxon>
    </lineage>
</organism>